<evidence type="ECO:0000313" key="2">
    <source>
        <dbReference type="Proteomes" id="UP000177263"/>
    </source>
</evidence>
<comment type="caution">
    <text evidence="1">The sequence shown here is derived from an EMBL/GenBank/DDBJ whole genome shotgun (WGS) entry which is preliminary data.</text>
</comment>
<name>A0A1F7YQN7_9BACT</name>
<dbReference type="EMBL" id="MGGM01000010">
    <property type="protein sequence ID" value="OGM29656.1"/>
    <property type="molecule type" value="Genomic_DNA"/>
</dbReference>
<protein>
    <submittedName>
        <fullName evidence="1">Uncharacterized protein</fullName>
    </submittedName>
</protein>
<proteinExistence type="predicted"/>
<organism evidence="1 2">
    <name type="scientific">Candidatus Woesebacteria bacterium RIFCSPHIGHO2_01_FULL_41_10</name>
    <dbReference type="NCBI Taxonomy" id="1802500"/>
    <lineage>
        <taxon>Bacteria</taxon>
        <taxon>Candidatus Woeseibacteriota</taxon>
    </lineage>
</organism>
<evidence type="ECO:0000313" key="1">
    <source>
        <dbReference type="EMBL" id="OGM29656.1"/>
    </source>
</evidence>
<accession>A0A1F7YQN7</accession>
<sequence length="112" mass="12902">MHYLHIEEETVSSQQTIQTLVLSNGHIHKSWNHIFSNMVLFDMPIKVGKLPEYHKLVGEPRGYVLVIKLRGIPSPLIITAAQWGTFSRQSHADKDVQWYVSVPNRRIAELTQ</sequence>
<dbReference type="Proteomes" id="UP000177263">
    <property type="component" value="Unassembled WGS sequence"/>
</dbReference>
<gene>
    <name evidence="1" type="ORF">A2801_00600</name>
</gene>
<dbReference type="AlphaFoldDB" id="A0A1F7YQN7"/>
<reference evidence="1 2" key="1">
    <citation type="journal article" date="2016" name="Nat. Commun.">
        <title>Thousands of microbial genomes shed light on interconnected biogeochemical processes in an aquifer system.</title>
        <authorList>
            <person name="Anantharaman K."/>
            <person name="Brown C.T."/>
            <person name="Hug L.A."/>
            <person name="Sharon I."/>
            <person name="Castelle C.J."/>
            <person name="Probst A.J."/>
            <person name="Thomas B.C."/>
            <person name="Singh A."/>
            <person name="Wilkins M.J."/>
            <person name="Karaoz U."/>
            <person name="Brodie E.L."/>
            <person name="Williams K.H."/>
            <person name="Hubbard S.S."/>
            <person name="Banfield J.F."/>
        </authorList>
    </citation>
    <scope>NUCLEOTIDE SEQUENCE [LARGE SCALE GENOMIC DNA]</scope>
</reference>